<comment type="subunit">
    <text evidence="8">Homodimer.</text>
</comment>
<dbReference type="SUPFAM" id="SSF55261">
    <property type="entry name" value="GAD domain-like"/>
    <property type="match status" value="1"/>
</dbReference>
<dbReference type="SUPFAM" id="SSF50249">
    <property type="entry name" value="Nucleic acid-binding proteins"/>
    <property type="match status" value="1"/>
</dbReference>
<dbReference type="Gene3D" id="3.30.1360.30">
    <property type="entry name" value="GAD-like domain"/>
    <property type="match status" value="1"/>
</dbReference>
<dbReference type="Gene3D" id="3.30.930.10">
    <property type="entry name" value="Bira Bifunctional Protein, Domain 2"/>
    <property type="match status" value="1"/>
</dbReference>
<feature type="domain" description="Aminoacyl-transfer RNA synthetases class-II family profile" evidence="9">
    <location>
        <begin position="146"/>
        <end position="557"/>
    </location>
</feature>
<dbReference type="InterPro" id="IPR004365">
    <property type="entry name" value="NA-bd_OB_tRNA"/>
</dbReference>
<dbReference type="InterPro" id="IPR012340">
    <property type="entry name" value="NA-bd_OB-fold"/>
</dbReference>
<feature type="binding site" evidence="8">
    <location>
        <position position="491"/>
    </location>
    <ligand>
        <name>L-aspartate</name>
        <dbReference type="ChEBI" id="CHEBI:29991"/>
    </ligand>
</feature>
<keyword evidence="6 8" id="KW-0648">Protein biosynthesis</keyword>
<reference evidence="10" key="1">
    <citation type="submission" date="2022-08" db="EMBL/GenBank/DDBJ databases">
        <authorList>
            <person name="Dzunkova M."/>
            <person name="La Clair J."/>
            <person name="Tyml T."/>
            <person name="Doud D."/>
            <person name="Schulz F."/>
            <person name="Piquer S."/>
            <person name="Porcel Sanchis D."/>
            <person name="Osborn A."/>
            <person name="Robinson D."/>
            <person name="Louie K.B."/>
            <person name="Bowen B.P."/>
            <person name="Bowers R."/>
            <person name="Lee J."/>
            <person name="Arnau Llombart V."/>
            <person name="Diaz Villanueva W."/>
            <person name="Gosliner T."/>
            <person name="Northen T."/>
            <person name="Cheng J.-F."/>
            <person name="Burkart M.D."/>
            <person name="Woyke T."/>
        </authorList>
    </citation>
    <scope>NUCLEOTIDE SEQUENCE</scope>
    <source>
        <strain evidence="10">Df01</strain>
    </source>
</reference>
<dbReference type="CDD" id="cd00777">
    <property type="entry name" value="AspRS_core"/>
    <property type="match status" value="1"/>
</dbReference>
<feature type="region of interest" description="Aspartate" evidence="8">
    <location>
        <begin position="197"/>
        <end position="200"/>
    </location>
</feature>
<dbReference type="InterPro" id="IPR045864">
    <property type="entry name" value="aa-tRNA-synth_II/BPL/LPL"/>
</dbReference>
<dbReference type="SUPFAM" id="SSF55681">
    <property type="entry name" value="Class II aaRS and biotin synthetases"/>
    <property type="match status" value="1"/>
</dbReference>
<evidence type="ECO:0000256" key="3">
    <source>
        <dbReference type="ARBA" id="ARBA00022598"/>
    </source>
</evidence>
<dbReference type="InterPro" id="IPR006195">
    <property type="entry name" value="aa-tRNA-synth_II"/>
</dbReference>
<dbReference type="InterPro" id="IPR047090">
    <property type="entry name" value="AspRS_core"/>
</dbReference>
<dbReference type="NCBIfam" id="NF001750">
    <property type="entry name" value="PRK00476.1"/>
    <property type="match status" value="1"/>
</dbReference>
<feature type="binding site" evidence="8">
    <location>
        <position position="228"/>
    </location>
    <ligand>
        <name>ATP</name>
        <dbReference type="ChEBI" id="CHEBI:30616"/>
    </ligand>
</feature>
<evidence type="ECO:0000256" key="2">
    <source>
        <dbReference type="ARBA" id="ARBA00022490"/>
    </source>
</evidence>
<feature type="site" description="Important for tRNA non-discrimination" evidence="8">
    <location>
        <position position="30"/>
    </location>
</feature>
<dbReference type="Pfam" id="PF00152">
    <property type="entry name" value="tRNA-synt_2"/>
    <property type="match status" value="1"/>
</dbReference>
<dbReference type="InterPro" id="IPR004364">
    <property type="entry name" value="Aa-tRNA-synt_II"/>
</dbReference>
<name>A0ABT7QLX7_9GAMM</name>
<dbReference type="EMBL" id="JANQAO010000003">
    <property type="protein sequence ID" value="MDM5147716.1"/>
    <property type="molecule type" value="Genomic_DNA"/>
</dbReference>
<dbReference type="InterPro" id="IPR004524">
    <property type="entry name" value="Asp-tRNA-ligase_1"/>
</dbReference>
<dbReference type="Pfam" id="PF02938">
    <property type="entry name" value="GAD"/>
    <property type="match status" value="1"/>
</dbReference>
<protein>
    <recommendedName>
        <fullName evidence="8">Aspartate--tRNA(Asp/Asn) ligase</fullName>
        <ecNumber evidence="8">6.1.1.23</ecNumber>
    </recommendedName>
    <alternativeName>
        <fullName evidence="8">Aspartyl-tRNA synthetase</fullName>
        <shortName evidence="8">AspRS</shortName>
    </alternativeName>
    <alternativeName>
        <fullName evidence="8">Non-discriminating aspartyl-tRNA synthetase</fullName>
        <shortName evidence="8">ND-AspRS</shortName>
    </alternativeName>
</protein>
<keyword evidence="3 8" id="KW-0436">Ligase</keyword>
<proteinExistence type="inferred from homology"/>
<comment type="function">
    <text evidence="8">Aspartyl-tRNA synthetase with relaxed tRNA specificity since it is able to aspartylate not only its cognate tRNA(Asp) but also tRNA(Asn). Reaction proceeds in two steps: L-aspartate is first activated by ATP to form Asp-AMP and then transferred to the acceptor end of tRNA(Asp/Asn).</text>
</comment>
<dbReference type="PRINTS" id="PR01042">
    <property type="entry name" value="TRNASYNTHASP"/>
</dbReference>
<evidence type="ECO:0000256" key="6">
    <source>
        <dbReference type="ARBA" id="ARBA00022917"/>
    </source>
</evidence>
<reference evidence="10" key="2">
    <citation type="journal article" date="2023" name="Microbiome">
        <title>Synthase-selected sorting approach identifies a beta-lactone synthase in a nudibranch symbiotic bacterium.</title>
        <authorList>
            <person name="Dzunkova M."/>
            <person name="La Clair J.J."/>
            <person name="Tyml T."/>
            <person name="Doud D."/>
            <person name="Schulz F."/>
            <person name="Piquer-Esteban S."/>
            <person name="Porcel Sanchis D."/>
            <person name="Osborn A."/>
            <person name="Robinson D."/>
            <person name="Louie K.B."/>
            <person name="Bowen B.P."/>
            <person name="Bowers R.M."/>
            <person name="Lee J."/>
            <person name="Arnau V."/>
            <person name="Diaz-Villanueva W."/>
            <person name="Stepanauskas R."/>
            <person name="Gosliner T."/>
            <person name="Date S.V."/>
            <person name="Northen T.R."/>
            <person name="Cheng J.F."/>
            <person name="Burkart M.D."/>
            <person name="Woyke T."/>
        </authorList>
    </citation>
    <scope>NUCLEOTIDE SEQUENCE</scope>
    <source>
        <strain evidence="10">Df01</strain>
    </source>
</reference>
<dbReference type="PANTHER" id="PTHR22594:SF5">
    <property type="entry name" value="ASPARTATE--TRNA LIGASE, MITOCHONDRIAL"/>
    <property type="match status" value="1"/>
</dbReference>
<comment type="catalytic activity">
    <reaction evidence="8">
        <text>tRNA(Asx) + L-aspartate + ATP = L-aspartyl-tRNA(Asx) + AMP + diphosphate</text>
        <dbReference type="Rhea" id="RHEA:18349"/>
        <dbReference type="Rhea" id="RHEA-COMP:9710"/>
        <dbReference type="Rhea" id="RHEA-COMP:9711"/>
        <dbReference type="ChEBI" id="CHEBI:29991"/>
        <dbReference type="ChEBI" id="CHEBI:30616"/>
        <dbReference type="ChEBI" id="CHEBI:33019"/>
        <dbReference type="ChEBI" id="CHEBI:78442"/>
        <dbReference type="ChEBI" id="CHEBI:78516"/>
        <dbReference type="ChEBI" id="CHEBI:456215"/>
        <dbReference type="EC" id="6.1.1.23"/>
    </reaction>
</comment>
<evidence type="ECO:0000256" key="1">
    <source>
        <dbReference type="ARBA" id="ARBA00006303"/>
    </source>
</evidence>
<evidence type="ECO:0000256" key="4">
    <source>
        <dbReference type="ARBA" id="ARBA00022741"/>
    </source>
</evidence>
<dbReference type="NCBIfam" id="TIGR00459">
    <property type="entry name" value="aspS_bact"/>
    <property type="match status" value="1"/>
</dbReference>
<dbReference type="CDD" id="cd04317">
    <property type="entry name" value="EcAspRS_like_N"/>
    <property type="match status" value="1"/>
</dbReference>
<dbReference type="PROSITE" id="PS50862">
    <property type="entry name" value="AA_TRNA_LIGASE_II"/>
    <property type="match status" value="1"/>
</dbReference>
<keyword evidence="5 8" id="KW-0067">ATP-binding</keyword>
<feature type="binding site" evidence="8">
    <location>
        <position position="173"/>
    </location>
    <ligand>
        <name>L-aspartate</name>
        <dbReference type="ChEBI" id="CHEBI:29991"/>
    </ligand>
</feature>
<gene>
    <name evidence="8 10" type="primary">aspS</name>
    <name evidence="10" type="ORF">NQX30_04955</name>
</gene>
<evidence type="ECO:0000313" key="10">
    <source>
        <dbReference type="EMBL" id="MDM5147716.1"/>
    </source>
</evidence>
<dbReference type="EC" id="6.1.1.23" evidence="8"/>
<evidence type="ECO:0000259" key="9">
    <source>
        <dbReference type="PROSITE" id="PS50862"/>
    </source>
</evidence>
<dbReference type="InterPro" id="IPR047089">
    <property type="entry name" value="Asp-tRNA-ligase_1_N"/>
</dbReference>
<feature type="binding site" evidence="8">
    <location>
        <position position="450"/>
    </location>
    <ligand>
        <name>L-aspartate</name>
        <dbReference type="ChEBI" id="CHEBI:29991"/>
    </ligand>
</feature>
<dbReference type="InterPro" id="IPR029351">
    <property type="entry name" value="GAD_dom"/>
</dbReference>
<evidence type="ECO:0000256" key="5">
    <source>
        <dbReference type="ARBA" id="ARBA00022840"/>
    </source>
</evidence>
<feature type="binding site" evidence="8">
    <location>
        <begin position="219"/>
        <end position="221"/>
    </location>
    <ligand>
        <name>ATP</name>
        <dbReference type="ChEBI" id="CHEBI:30616"/>
    </ligand>
</feature>
<organism evidence="10 11">
    <name type="scientific">Candidatus Doriopsillibacter californiensis</name>
    <dbReference type="NCBI Taxonomy" id="2970740"/>
    <lineage>
        <taxon>Bacteria</taxon>
        <taxon>Pseudomonadati</taxon>
        <taxon>Pseudomonadota</taxon>
        <taxon>Gammaproteobacteria</taxon>
        <taxon>Candidatus Tethybacterales</taxon>
        <taxon>Candidatus Persebacteraceae</taxon>
        <taxon>Candidatus Doriopsillibacter</taxon>
    </lineage>
</organism>
<dbReference type="InterPro" id="IPR004115">
    <property type="entry name" value="GAD-like_sf"/>
</dbReference>
<keyword evidence="7 8" id="KW-0030">Aminoacyl-tRNA synthetase</keyword>
<dbReference type="PANTHER" id="PTHR22594">
    <property type="entry name" value="ASPARTYL/LYSYL-TRNA SYNTHETASE"/>
    <property type="match status" value="1"/>
</dbReference>
<feature type="binding site" evidence="8">
    <location>
        <begin position="536"/>
        <end position="539"/>
    </location>
    <ligand>
        <name>ATP</name>
        <dbReference type="ChEBI" id="CHEBI:30616"/>
    </ligand>
</feature>
<feature type="site" description="Important for tRNA non-discrimination" evidence="8">
    <location>
        <position position="82"/>
    </location>
</feature>
<evidence type="ECO:0000313" key="11">
    <source>
        <dbReference type="Proteomes" id="UP001168167"/>
    </source>
</evidence>
<sequence>MRTHFCGAVNTQNLDGTVTVCGWAHSRRDHGGVIFIDLRDKSGVLQLVADPSENADVFAQANGVRNEYVLRATGIVRRRPEGTDNSRLSSGEVEVNLCRLEVLNTATALPFMPDDEGVSEEARLRHRVIDLRGTAMQSNLRRRHAMLAAVRQWFCERDFIDIETPLLTRTTPEGARDFLVPSRLQPDAFYALPQSPQLFKQMLMAAGFERYFQIARCFRDEDSRSDRQPEFSQIDVEMSFVEENDVMTMMEELVIAAFAAVNITLPQPFPRMNCTEAVRRFGIDRPDLRNPLELTDLGDLMAEVEFKVFREPAQAADGRVAALRLPGGASLSRKQIDELTAYVARYGARGLAYIKVINVTAGADGLQSPIIKFLPENVLAQLIERTQAVDGDIIFFGAGREDIVNASLAALRDRLGEDGNLLSDGWKPLWITDFPLFERDYERKRWNARHHPFTAPREGDERHLPEHPERVMSRAYDMTLNGVEIGGGSIRIHRVETQLAMLEALGIDETEARRQFGFLLQALESGAPPHGGVAFGLDRMAAMACQVQSIRDVIAFPKTQRGQCLLTKAPSSATSEQLQELHIKVAKRASPASDSL</sequence>
<dbReference type="HAMAP" id="MF_00044">
    <property type="entry name" value="Asp_tRNA_synth_type1"/>
    <property type="match status" value="1"/>
</dbReference>
<keyword evidence="4 8" id="KW-0547">Nucleotide-binding</keyword>
<dbReference type="InterPro" id="IPR002312">
    <property type="entry name" value="Asp/Asn-tRNA-synth_IIb"/>
</dbReference>
<feature type="binding site" evidence="8">
    <location>
        <position position="219"/>
    </location>
    <ligand>
        <name>L-aspartate</name>
        <dbReference type="ChEBI" id="CHEBI:29991"/>
    </ligand>
</feature>
<feature type="binding site" evidence="8">
    <location>
        <position position="484"/>
    </location>
    <ligand>
        <name>ATP</name>
        <dbReference type="ChEBI" id="CHEBI:30616"/>
    </ligand>
</feature>
<keyword evidence="2 8" id="KW-0963">Cytoplasm</keyword>
<comment type="similarity">
    <text evidence="1 8">Belongs to the class-II aminoacyl-tRNA synthetase family. Type 1 subfamily.</text>
</comment>
<dbReference type="GO" id="GO:0004815">
    <property type="term" value="F:aspartate-tRNA ligase activity"/>
    <property type="evidence" value="ECO:0007669"/>
    <property type="project" value="UniProtKB-EC"/>
</dbReference>
<dbReference type="Gene3D" id="2.40.50.140">
    <property type="entry name" value="Nucleic acid-binding proteins"/>
    <property type="match status" value="1"/>
</dbReference>
<comment type="caution">
    <text evidence="10">The sequence shown here is derived from an EMBL/GenBank/DDBJ whole genome shotgun (WGS) entry which is preliminary data.</text>
</comment>
<keyword evidence="11" id="KW-1185">Reference proteome</keyword>
<dbReference type="Pfam" id="PF01336">
    <property type="entry name" value="tRNA_anti-codon"/>
    <property type="match status" value="1"/>
</dbReference>
<comment type="subcellular location">
    <subcellularLocation>
        <location evidence="8">Cytoplasm</location>
    </subcellularLocation>
</comment>
<evidence type="ECO:0000256" key="7">
    <source>
        <dbReference type="ARBA" id="ARBA00023146"/>
    </source>
</evidence>
<dbReference type="Proteomes" id="UP001168167">
    <property type="component" value="Unassembled WGS sequence"/>
</dbReference>
<evidence type="ECO:0000256" key="8">
    <source>
        <dbReference type="HAMAP-Rule" id="MF_00044"/>
    </source>
</evidence>
<accession>A0ABT7QLX7</accession>